<comment type="caution">
    <text evidence="1">The sequence shown here is derived from an EMBL/GenBank/DDBJ whole genome shotgun (WGS) entry which is preliminary data.</text>
</comment>
<dbReference type="EMBL" id="PNBA02000012">
    <property type="protein sequence ID" value="KAG6405773.1"/>
    <property type="molecule type" value="Genomic_DNA"/>
</dbReference>
<protein>
    <submittedName>
        <fullName evidence="1">Uncharacterized protein</fullName>
    </submittedName>
</protein>
<dbReference type="AlphaFoldDB" id="A0A8X8X2W8"/>
<evidence type="ECO:0000313" key="1">
    <source>
        <dbReference type="EMBL" id="KAG6405773.1"/>
    </source>
</evidence>
<keyword evidence="2" id="KW-1185">Reference proteome</keyword>
<reference evidence="1" key="1">
    <citation type="submission" date="2018-01" db="EMBL/GenBank/DDBJ databases">
        <authorList>
            <person name="Mao J.F."/>
        </authorList>
    </citation>
    <scope>NUCLEOTIDE SEQUENCE</scope>
    <source>
        <strain evidence="1">Huo1</strain>
        <tissue evidence="1">Leaf</tissue>
    </source>
</reference>
<name>A0A8X8X2W8_SALSN</name>
<accession>A0A8X8X2W8</accession>
<gene>
    <name evidence="1" type="ORF">SASPL_133367</name>
</gene>
<sequence length="89" mass="9655">MPFMLQPEVKSRAAADVAVSVRDDDGAAAALDSFHRHLPLAKPEQGHHESGADPILVGAHAGQVLPEARHHRESVQVIEEDGVLRKRPQ</sequence>
<dbReference type="Proteomes" id="UP000298416">
    <property type="component" value="Unassembled WGS sequence"/>
</dbReference>
<evidence type="ECO:0000313" key="2">
    <source>
        <dbReference type="Proteomes" id="UP000298416"/>
    </source>
</evidence>
<organism evidence="1">
    <name type="scientific">Salvia splendens</name>
    <name type="common">Scarlet sage</name>
    <dbReference type="NCBI Taxonomy" id="180675"/>
    <lineage>
        <taxon>Eukaryota</taxon>
        <taxon>Viridiplantae</taxon>
        <taxon>Streptophyta</taxon>
        <taxon>Embryophyta</taxon>
        <taxon>Tracheophyta</taxon>
        <taxon>Spermatophyta</taxon>
        <taxon>Magnoliopsida</taxon>
        <taxon>eudicotyledons</taxon>
        <taxon>Gunneridae</taxon>
        <taxon>Pentapetalae</taxon>
        <taxon>asterids</taxon>
        <taxon>lamiids</taxon>
        <taxon>Lamiales</taxon>
        <taxon>Lamiaceae</taxon>
        <taxon>Nepetoideae</taxon>
        <taxon>Mentheae</taxon>
        <taxon>Salviinae</taxon>
        <taxon>Salvia</taxon>
        <taxon>Salvia subgen. Calosphace</taxon>
        <taxon>core Calosphace</taxon>
    </lineage>
</organism>
<proteinExistence type="predicted"/>
<reference evidence="1" key="2">
    <citation type="submission" date="2020-08" db="EMBL/GenBank/DDBJ databases">
        <title>Plant Genome Project.</title>
        <authorList>
            <person name="Zhang R.-G."/>
        </authorList>
    </citation>
    <scope>NUCLEOTIDE SEQUENCE</scope>
    <source>
        <strain evidence="1">Huo1</strain>
        <tissue evidence="1">Leaf</tissue>
    </source>
</reference>